<keyword evidence="6" id="KW-0630">Potassium</keyword>
<dbReference type="GO" id="GO:0008324">
    <property type="term" value="F:monoatomic cation transmembrane transporter activity"/>
    <property type="evidence" value="ECO:0007669"/>
    <property type="project" value="TreeGrafter"/>
</dbReference>
<dbReference type="Pfam" id="PF01699">
    <property type="entry name" value="Na_Ca_ex"/>
    <property type="match status" value="2"/>
</dbReference>
<dbReference type="PANTHER" id="PTHR12266">
    <property type="entry name" value="NA+/CA2+ K+ INDEPENDENT EXCHANGER"/>
    <property type="match status" value="1"/>
</dbReference>
<feature type="transmembrane region" description="Helical" evidence="12">
    <location>
        <begin position="393"/>
        <end position="412"/>
    </location>
</feature>
<evidence type="ECO:0000256" key="2">
    <source>
        <dbReference type="ARBA" id="ARBA00022448"/>
    </source>
</evidence>
<feature type="transmembrane region" description="Helical" evidence="12">
    <location>
        <begin position="107"/>
        <end position="128"/>
    </location>
</feature>
<keyword evidence="10" id="KW-0739">Sodium transport</keyword>
<dbReference type="InterPro" id="IPR044880">
    <property type="entry name" value="NCX_ion-bd_dom_sf"/>
</dbReference>
<evidence type="ECO:0000256" key="12">
    <source>
        <dbReference type="SAM" id="Phobius"/>
    </source>
</evidence>
<dbReference type="Proteomes" id="UP001346149">
    <property type="component" value="Unassembled WGS sequence"/>
</dbReference>
<feature type="transmembrane region" description="Helical" evidence="12">
    <location>
        <begin position="215"/>
        <end position="234"/>
    </location>
</feature>
<gene>
    <name evidence="14" type="ORF">SAY86_022557</name>
</gene>
<keyword evidence="2" id="KW-0813">Transport</keyword>
<feature type="transmembrane region" description="Helical" evidence="12">
    <location>
        <begin position="535"/>
        <end position="554"/>
    </location>
</feature>
<feature type="domain" description="Sodium/calcium exchanger membrane region" evidence="13">
    <location>
        <begin position="114"/>
        <end position="258"/>
    </location>
</feature>
<keyword evidence="8" id="KW-0915">Sodium</keyword>
<keyword evidence="3" id="KW-0050">Antiport</keyword>
<feature type="transmembrane region" description="Helical" evidence="12">
    <location>
        <begin position="560"/>
        <end position="581"/>
    </location>
</feature>
<evidence type="ECO:0000256" key="8">
    <source>
        <dbReference type="ARBA" id="ARBA00023053"/>
    </source>
</evidence>
<evidence type="ECO:0000256" key="3">
    <source>
        <dbReference type="ARBA" id="ARBA00022449"/>
    </source>
</evidence>
<evidence type="ECO:0000256" key="4">
    <source>
        <dbReference type="ARBA" id="ARBA00022538"/>
    </source>
</evidence>
<feature type="transmembrane region" description="Helical" evidence="12">
    <location>
        <begin position="12"/>
        <end position="33"/>
    </location>
</feature>
<keyword evidence="4" id="KW-0633">Potassium transport</keyword>
<evidence type="ECO:0000259" key="13">
    <source>
        <dbReference type="Pfam" id="PF01699"/>
    </source>
</evidence>
<keyword evidence="15" id="KW-1185">Reference proteome</keyword>
<evidence type="ECO:0000256" key="7">
    <source>
        <dbReference type="ARBA" id="ARBA00022989"/>
    </source>
</evidence>
<proteinExistence type="inferred from homology"/>
<feature type="domain" description="Sodium/calcium exchanger membrane region" evidence="13">
    <location>
        <begin position="427"/>
        <end position="579"/>
    </location>
</feature>
<organism evidence="14 15">
    <name type="scientific">Trapa natans</name>
    <name type="common">Water chestnut</name>
    <dbReference type="NCBI Taxonomy" id="22666"/>
    <lineage>
        <taxon>Eukaryota</taxon>
        <taxon>Viridiplantae</taxon>
        <taxon>Streptophyta</taxon>
        <taxon>Embryophyta</taxon>
        <taxon>Tracheophyta</taxon>
        <taxon>Spermatophyta</taxon>
        <taxon>Magnoliopsida</taxon>
        <taxon>eudicotyledons</taxon>
        <taxon>Gunneridae</taxon>
        <taxon>Pentapetalae</taxon>
        <taxon>rosids</taxon>
        <taxon>malvids</taxon>
        <taxon>Myrtales</taxon>
        <taxon>Lythraceae</taxon>
        <taxon>Trapa</taxon>
    </lineage>
</organism>
<evidence type="ECO:0000256" key="11">
    <source>
        <dbReference type="ARBA" id="ARBA00038187"/>
    </source>
</evidence>
<evidence type="ECO:0000256" key="9">
    <source>
        <dbReference type="ARBA" id="ARBA00023136"/>
    </source>
</evidence>
<evidence type="ECO:0000256" key="10">
    <source>
        <dbReference type="ARBA" id="ARBA00023201"/>
    </source>
</evidence>
<feature type="transmembrane region" description="Helical" evidence="12">
    <location>
        <begin position="184"/>
        <end position="203"/>
    </location>
</feature>
<reference evidence="14 15" key="1">
    <citation type="journal article" date="2023" name="Hortic Res">
        <title>Pangenome of water caltrop reveals structural variations and asymmetric subgenome divergence after allopolyploidization.</title>
        <authorList>
            <person name="Zhang X."/>
            <person name="Chen Y."/>
            <person name="Wang L."/>
            <person name="Yuan Y."/>
            <person name="Fang M."/>
            <person name="Shi L."/>
            <person name="Lu R."/>
            <person name="Comes H.P."/>
            <person name="Ma Y."/>
            <person name="Chen Y."/>
            <person name="Huang G."/>
            <person name="Zhou Y."/>
            <person name="Zheng Z."/>
            <person name="Qiu Y."/>
        </authorList>
    </citation>
    <scope>NUCLEOTIDE SEQUENCE [LARGE SCALE GENOMIC DNA]</scope>
    <source>
        <strain evidence="14">F231</strain>
    </source>
</reference>
<keyword evidence="7 12" id="KW-1133">Transmembrane helix</keyword>
<evidence type="ECO:0000256" key="1">
    <source>
        <dbReference type="ARBA" id="ARBA00004141"/>
    </source>
</evidence>
<dbReference type="GO" id="GO:0006814">
    <property type="term" value="P:sodium ion transport"/>
    <property type="evidence" value="ECO:0007669"/>
    <property type="project" value="UniProtKB-KW"/>
</dbReference>
<dbReference type="GO" id="GO:0006813">
    <property type="term" value="P:potassium ion transport"/>
    <property type="evidence" value="ECO:0007669"/>
    <property type="project" value="UniProtKB-KW"/>
</dbReference>
<dbReference type="GO" id="GO:0016020">
    <property type="term" value="C:membrane"/>
    <property type="evidence" value="ECO:0007669"/>
    <property type="project" value="UniProtKB-SubCell"/>
</dbReference>
<evidence type="ECO:0000313" key="14">
    <source>
        <dbReference type="EMBL" id="KAK4792122.1"/>
    </source>
</evidence>
<feature type="transmembrane region" description="Helical" evidence="12">
    <location>
        <begin position="449"/>
        <end position="470"/>
    </location>
</feature>
<comment type="similarity">
    <text evidence="11">Belongs to the Ca(2+):cation antiporter (CaCA) (TC 2.A.19) family. Cation/calcium exchanger (CCX) subfamily.</text>
</comment>
<comment type="subcellular location">
    <subcellularLocation>
        <location evidence="1">Membrane</location>
        <topology evidence="1">Multi-pass membrane protein</topology>
    </subcellularLocation>
</comment>
<comment type="caution">
    <text evidence="14">The sequence shown here is derived from an EMBL/GenBank/DDBJ whole genome shotgun (WGS) entry which is preliminary data.</text>
</comment>
<accession>A0AAN7R736</accession>
<dbReference type="GO" id="GO:0015297">
    <property type="term" value="F:antiporter activity"/>
    <property type="evidence" value="ECO:0007669"/>
    <property type="project" value="UniProtKB-KW"/>
</dbReference>
<dbReference type="AlphaFoldDB" id="A0AAN7R736"/>
<dbReference type="PANTHER" id="PTHR12266:SF18">
    <property type="entry name" value="CATION_CALCIUM EXCHANGER 2"/>
    <property type="match status" value="1"/>
</dbReference>
<keyword evidence="9 12" id="KW-0472">Membrane</keyword>
<dbReference type="EMBL" id="JAXQNO010000008">
    <property type="protein sequence ID" value="KAK4792122.1"/>
    <property type="molecule type" value="Genomic_DNA"/>
</dbReference>
<feature type="transmembrane region" description="Helical" evidence="12">
    <location>
        <begin position="424"/>
        <end position="442"/>
    </location>
</feature>
<feature type="transmembrane region" description="Helical" evidence="12">
    <location>
        <begin position="149"/>
        <end position="172"/>
    </location>
</feature>
<evidence type="ECO:0000256" key="5">
    <source>
        <dbReference type="ARBA" id="ARBA00022692"/>
    </source>
</evidence>
<name>A0AAN7R736_TRANT</name>
<evidence type="ECO:0000256" key="6">
    <source>
        <dbReference type="ARBA" id="ARBA00022958"/>
    </source>
</evidence>
<dbReference type="InterPro" id="IPR051359">
    <property type="entry name" value="CaCA_antiporter"/>
</dbReference>
<keyword evidence="10" id="KW-0406">Ion transport</keyword>
<dbReference type="Gene3D" id="1.20.1420.30">
    <property type="entry name" value="NCX, central ion-binding region"/>
    <property type="match status" value="2"/>
</dbReference>
<sequence>MGTRIFESSRNLYVILLNISFLGLLCVFFLISIQPKNHHSFSNNRFLRRSSPPLIGDTGTDPGCQSLQSLDGYEAKCRHLRFHGPCVSQGYIDYMYLFYCKFGCSPWGGYALFVLWLLVLFYLLGNTASEYFCSSLESLSELLNLSPPMAGVTLLSLGNGVPDVFASLVSFLGSGTEEMGLNTVLGGASFVSCVVVGTISFLVRHKGFRINKPAFLRDVLFLLLVFLFLLVILVNGEINLWGAIGFCFMYVVYVILVYISSFHWERVSRGGEKDAMSGDGFAHDELCIPILDGVEEKRDVVPWDEIGPKDGNPMTVEVEIGKGLGANPLSFCDWSVFILQLPLYLPRRLTIPVVSEERWSKPYAVASATLSPVLLCALWTFEDQSMPFREAFVACGFGVLIGIALGVLVLFITEASNPPKSWLLPWLLAGFLMSITWSYIIAQELVGLLVSLGYIIGISPSILGLTVLAWGNSIGDLVTNGTMAFYGRQTGTQVAMSGCYAGPIFNLLFGMGLSLVCASWYSYPLPLVISRDSDLVETLGFLMVGLLWALVVLLRKDMKLDGLLGGGLISLYLISLSLRLIQTI</sequence>
<feature type="transmembrane region" description="Helical" evidence="12">
    <location>
        <begin position="504"/>
        <end position="523"/>
    </location>
</feature>
<keyword evidence="5 12" id="KW-0812">Transmembrane</keyword>
<evidence type="ECO:0000313" key="15">
    <source>
        <dbReference type="Proteomes" id="UP001346149"/>
    </source>
</evidence>
<protein>
    <recommendedName>
        <fullName evidence="13">Sodium/calcium exchanger membrane region domain-containing protein</fullName>
    </recommendedName>
</protein>
<feature type="transmembrane region" description="Helical" evidence="12">
    <location>
        <begin position="240"/>
        <end position="259"/>
    </location>
</feature>
<dbReference type="InterPro" id="IPR004837">
    <property type="entry name" value="NaCa_Exmemb"/>
</dbReference>